<protein>
    <submittedName>
        <fullName evidence="2">Uncharacterized protein</fullName>
    </submittedName>
</protein>
<keyword evidence="1" id="KW-1133">Transmembrane helix</keyword>
<evidence type="ECO:0000313" key="3">
    <source>
        <dbReference type="Proteomes" id="UP000284095"/>
    </source>
</evidence>
<keyword evidence="3" id="KW-1185">Reference proteome</keyword>
<proteinExistence type="predicted"/>
<keyword evidence="1" id="KW-0472">Membrane</keyword>
<reference evidence="2 3" key="1">
    <citation type="submission" date="2018-08" db="EMBL/GenBank/DDBJ databases">
        <title>A genome reference for cultivated species of the human gut microbiota.</title>
        <authorList>
            <person name="Zou Y."/>
            <person name="Xue W."/>
            <person name="Luo G."/>
        </authorList>
    </citation>
    <scope>NUCLEOTIDE SEQUENCE [LARGE SCALE GENOMIC DNA]</scope>
    <source>
        <strain evidence="2 3">AM22-22</strain>
    </source>
</reference>
<organism evidence="2 3">
    <name type="scientific">Dorea longicatena</name>
    <dbReference type="NCBI Taxonomy" id="88431"/>
    <lineage>
        <taxon>Bacteria</taxon>
        <taxon>Bacillati</taxon>
        <taxon>Bacillota</taxon>
        <taxon>Clostridia</taxon>
        <taxon>Lachnospirales</taxon>
        <taxon>Lachnospiraceae</taxon>
        <taxon>Dorea</taxon>
    </lineage>
</organism>
<sequence length="69" mass="8097">MRWSKIVTYGFYISMILWVSGMVTSILIDDKIISLLFIGIPFAIYMFFTVLKIFIELRMTREDGNNADH</sequence>
<dbReference type="AlphaFoldDB" id="A0A414ST92"/>
<name>A0A414ST92_9FIRM</name>
<accession>A0A414ST92</accession>
<evidence type="ECO:0000313" key="2">
    <source>
        <dbReference type="EMBL" id="RHG24692.1"/>
    </source>
</evidence>
<keyword evidence="1" id="KW-0812">Transmembrane</keyword>
<feature type="transmembrane region" description="Helical" evidence="1">
    <location>
        <begin position="34"/>
        <end position="55"/>
    </location>
</feature>
<comment type="caution">
    <text evidence="2">The sequence shown here is derived from an EMBL/GenBank/DDBJ whole genome shotgun (WGS) entry which is preliminary data.</text>
</comment>
<dbReference type="EMBL" id="QRIC01000022">
    <property type="protein sequence ID" value="RHG24692.1"/>
    <property type="molecule type" value="Genomic_DNA"/>
</dbReference>
<gene>
    <name evidence="2" type="ORF">DW265_10000</name>
</gene>
<dbReference type="Proteomes" id="UP000284095">
    <property type="component" value="Unassembled WGS sequence"/>
</dbReference>
<dbReference type="RefSeq" id="WP_118225184.1">
    <property type="nucleotide sequence ID" value="NZ_QRIC01000022.1"/>
</dbReference>
<feature type="transmembrane region" description="Helical" evidence="1">
    <location>
        <begin position="7"/>
        <end position="28"/>
    </location>
</feature>
<evidence type="ECO:0000256" key="1">
    <source>
        <dbReference type="SAM" id="Phobius"/>
    </source>
</evidence>